<gene>
    <name evidence="1" type="ORF">RB653_010639</name>
</gene>
<name>A0AAN7TM95_9MYCE</name>
<dbReference type="AlphaFoldDB" id="A0AAN7TM95"/>
<sequence>MADYNCIIKLPNSGIVKVFFQESLTIKQLKQTIAQSIPGVNEDTLVISLSSNTADQTKIIKAINWTKFLTIDCVKKAHPLGFVNASTIEFPDGTDSFIMKLFVTLK</sequence>
<comment type="caution">
    <text evidence="1">The sequence shown here is derived from an EMBL/GenBank/DDBJ whole genome shotgun (WGS) entry which is preliminary data.</text>
</comment>
<dbReference type="Proteomes" id="UP001344447">
    <property type="component" value="Unassembled WGS sequence"/>
</dbReference>
<evidence type="ECO:0000313" key="2">
    <source>
        <dbReference type="Proteomes" id="UP001344447"/>
    </source>
</evidence>
<organism evidence="1 2">
    <name type="scientific">Dictyostelium firmibasis</name>
    <dbReference type="NCBI Taxonomy" id="79012"/>
    <lineage>
        <taxon>Eukaryota</taxon>
        <taxon>Amoebozoa</taxon>
        <taxon>Evosea</taxon>
        <taxon>Eumycetozoa</taxon>
        <taxon>Dictyostelia</taxon>
        <taxon>Dictyosteliales</taxon>
        <taxon>Dictyosteliaceae</taxon>
        <taxon>Dictyostelium</taxon>
    </lineage>
</organism>
<evidence type="ECO:0008006" key="3">
    <source>
        <dbReference type="Google" id="ProtNLM"/>
    </source>
</evidence>
<proteinExistence type="predicted"/>
<protein>
    <recommendedName>
        <fullName evidence="3">Ubiquitin-like domain-containing protein</fullName>
    </recommendedName>
</protein>
<dbReference type="EMBL" id="JAVFKY010000006">
    <property type="protein sequence ID" value="KAK5575379.1"/>
    <property type="molecule type" value="Genomic_DNA"/>
</dbReference>
<reference evidence="1 2" key="1">
    <citation type="submission" date="2023-11" db="EMBL/GenBank/DDBJ databases">
        <title>Dfirmibasis_genome.</title>
        <authorList>
            <person name="Edelbroek B."/>
            <person name="Kjellin J."/>
            <person name="Jerlstrom-Hultqvist J."/>
            <person name="Soderbom F."/>
        </authorList>
    </citation>
    <scope>NUCLEOTIDE SEQUENCE [LARGE SCALE GENOMIC DNA]</scope>
    <source>
        <strain evidence="1 2">TNS-C-14</strain>
    </source>
</reference>
<evidence type="ECO:0000313" key="1">
    <source>
        <dbReference type="EMBL" id="KAK5575379.1"/>
    </source>
</evidence>
<keyword evidence="2" id="KW-1185">Reference proteome</keyword>
<accession>A0AAN7TM95</accession>